<comment type="similarity">
    <text evidence="10">Belongs to the DNAAF19/PR46b family.</text>
</comment>
<evidence type="ECO:0000256" key="2">
    <source>
        <dbReference type="ARBA" id="ARBA00004230"/>
    </source>
</evidence>
<evidence type="ECO:0000313" key="14">
    <source>
        <dbReference type="Proteomes" id="UP001530315"/>
    </source>
</evidence>
<evidence type="ECO:0000256" key="7">
    <source>
        <dbReference type="ARBA" id="ARBA00022846"/>
    </source>
</evidence>
<evidence type="ECO:0000256" key="4">
    <source>
        <dbReference type="ARBA" id="ARBA00011738"/>
    </source>
</evidence>
<feature type="domain" description="RNA-polymerase II-associated protein 3-like C-terminal" evidence="11">
    <location>
        <begin position="153"/>
        <end position="292"/>
    </location>
</feature>
<dbReference type="InterPro" id="IPR025986">
    <property type="entry name" value="RPAP3-like_C"/>
</dbReference>
<evidence type="ECO:0000256" key="8">
    <source>
        <dbReference type="ARBA" id="ARBA00023069"/>
    </source>
</evidence>
<organism evidence="13 14">
    <name type="scientific">Stephanodiscus triporus</name>
    <dbReference type="NCBI Taxonomy" id="2934178"/>
    <lineage>
        <taxon>Eukaryota</taxon>
        <taxon>Sar</taxon>
        <taxon>Stramenopiles</taxon>
        <taxon>Ochrophyta</taxon>
        <taxon>Bacillariophyta</taxon>
        <taxon>Coscinodiscophyceae</taxon>
        <taxon>Thalassiosirophycidae</taxon>
        <taxon>Stephanodiscales</taxon>
        <taxon>Stephanodiscaceae</taxon>
        <taxon>Stephanodiscus</taxon>
    </lineage>
</organism>
<evidence type="ECO:0000256" key="3">
    <source>
        <dbReference type="ARBA" id="ARBA00004496"/>
    </source>
</evidence>
<sequence length="323" mass="35347">MPTKSKSVINGTTVDISNLAREIQADVAKYSLYKAEDGMKKRAIHASKDYSEFRNFVSVSQLKPMSGSDVSSLFNGANASVVRGSFGATGTIRGGHAAIGGFDEIVQMRKDASNPSKSVANVDKHLESLSLGCTRSDFANGGTAMVNAKKSSRSAYDFLREWKRYCTSAKATLSFLTKIDSSRPFEDQLILRPDVICKEYFSADIDSDILGDIVEALHLLIETHVTPSVIANTSGPASMDDDENVSCHVATGTAKILPSETSVSLFTHNWLEAISSCGRFELSISFLMPDQRLKLKEVCSFIEKSHEDNAAVDELLRRYYKTL</sequence>
<dbReference type="AlphaFoldDB" id="A0ABD3NMT4"/>
<dbReference type="InterPro" id="IPR042422">
    <property type="entry name" value="CC103"/>
</dbReference>
<evidence type="ECO:0000313" key="13">
    <source>
        <dbReference type="EMBL" id="KAL3775020.1"/>
    </source>
</evidence>
<keyword evidence="7" id="KW-0282">Flagellum</keyword>
<comment type="caution">
    <text evidence="13">The sequence shown here is derived from an EMBL/GenBank/DDBJ whole genome shotgun (WGS) entry which is preliminary data.</text>
</comment>
<evidence type="ECO:0000259" key="11">
    <source>
        <dbReference type="Pfam" id="PF13877"/>
    </source>
</evidence>
<dbReference type="Pfam" id="PF13877">
    <property type="entry name" value="RPAP3_C"/>
    <property type="match status" value="1"/>
</dbReference>
<dbReference type="GO" id="GO:0030030">
    <property type="term" value="P:cell projection organization"/>
    <property type="evidence" value="ECO:0007669"/>
    <property type="project" value="UniProtKB-KW"/>
</dbReference>
<keyword evidence="6" id="KW-0970">Cilium biogenesis/degradation</keyword>
<dbReference type="EMBL" id="JALLAZ020001437">
    <property type="protein sequence ID" value="KAL3775020.1"/>
    <property type="molecule type" value="Genomic_DNA"/>
</dbReference>
<evidence type="ECO:0008006" key="15">
    <source>
        <dbReference type="Google" id="ProtNLM"/>
    </source>
</evidence>
<keyword evidence="5" id="KW-0963">Cytoplasm</keyword>
<comment type="subunit">
    <text evidence="4">Homodimer.</text>
</comment>
<keyword evidence="8" id="KW-0969">Cilium</keyword>
<evidence type="ECO:0000256" key="9">
    <source>
        <dbReference type="ARBA" id="ARBA00023273"/>
    </source>
</evidence>
<dbReference type="GO" id="GO:0005737">
    <property type="term" value="C:cytoplasm"/>
    <property type="evidence" value="ECO:0007669"/>
    <property type="project" value="UniProtKB-SubCell"/>
</dbReference>
<gene>
    <name evidence="13" type="ORF">ACHAW5_003758</name>
</gene>
<dbReference type="Pfam" id="PF15867">
    <property type="entry name" value="Dynein_attach_N"/>
    <property type="match status" value="1"/>
</dbReference>
<feature type="domain" description="Dynein attachment factor N-terminal" evidence="12">
    <location>
        <begin position="14"/>
        <end position="71"/>
    </location>
</feature>
<accession>A0ABD3NMT4</accession>
<evidence type="ECO:0000259" key="12">
    <source>
        <dbReference type="Pfam" id="PF15867"/>
    </source>
</evidence>
<dbReference type="PANTHER" id="PTHR28572">
    <property type="entry name" value="COILED-COIL DOMAIN-CONTAINING PROTEIN 103"/>
    <property type="match status" value="1"/>
</dbReference>
<name>A0ABD3NMT4_9STRA</name>
<comment type="function">
    <text evidence="1">Dynein-attachment factor required for cilia motility.</text>
</comment>
<reference evidence="13 14" key="1">
    <citation type="submission" date="2024-10" db="EMBL/GenBank/DDBJ databases">
        <title>Updated reference genomes for cyclostephanoid diatoms.</title>
        <authorList>
            <person name="Roberts W.R."/>
            <person name="Alverson A.J."/>
        </authorList>
    </citation>
    <scope>NUCLEOTIDE SEQUENCE [LARGE SCALE GENOMIC DNA]</scope>
    <source>
        <strain evidence="13 14">AJA276-08</strain>
    </source>
</reference>
<dbReference type="GO" id="GO:0031514">
    <property type="term" value="C:motile cilium"/>
    <property type="evidence" value="ECO:0007669"/>
    <property type="project" value="UniProtKB-SubCell"/>
</dbReference>
<protein>
    <recommendedName>
        <fullName evidence="15">Dynein attachment factor N-terminal domain-containing protein</fullName>
    </recommendedName>
</protein>
<dbReference type="InterPro" id="IPR031733">
    <property type="entry name" value="Dynein_attach_N"/>
</dbReference>
<keyword evidence="9" id="KW-0966">Cell projection</keyword>
<comment type="subcellular location">
    <subcellularLocation>
        <location evidence="2">Cell projection</location>
        <location evidence="2">Cilium</location>
        <location evidence="2">Flagellum</location>
    </subcellularLocation>
    <subcellularLocation>
        <location evidence="3">Cytoplasm</location>
    </subcellularLocation>
</comment>
<dbReference type="Proteomes" id="UP001530315">
    <property type="component" value="Unassembled WGS sequence"/>
</dbReference>
<evidence type="ECO:0000256" key="10">
    <source>
        <dbReference type="ARBA" id="ARBA00049986"/>
    </source>
</evidence>
<evidence type="ECO:0000256" key="6">
    <source>
        <dbReference type="ARBA" id="ARBA00022794"/>
    </source>
</evidence>
<dbReference type="PANTHER" id="PTHR28572:SF1">
    <property type="entry name" value="COILED-COIL DOMAIN-CONTAINING PROTEIN 103"/>
    <property type="match status" value="1"/>
</dbReference>
<proteinExistence type="inferred from homology"/>
<keyword evidence="14" id="KW-1185">Reference proteome</keyword>
<evidence type="ECO:0000256" key="5">
    <source>
        <dbReference type="ARBA" id="ARBA00022490"/>
    </source>
</evidence>
<evidence type="ECO:0000256" key="1">
    <source>
        <dbReference type="ARBA" id="ARBA00004048"/>
    </source>
</evidence>